<accession>A0A494GAA1</accession>
<reference evidence="2" key="1">
    <citation type="journal article" date="2012" name="Nature">
        <title>The tomato genome sequence provides insights into fleshy fruit evolution.</title>
        <authorList>
            <consortium name="Tomato Genome Consortium"/>
        </authorList>
    </citation>
    <scope>NUCLEOTIDE SEQUENCE [LARGE SCALE GENOMIC DNA]</scope>
    <source>
        <strain evidence="2">cv. Heinz 1706</strain>
    </source>
</reference>
<evidence type="ECO:0000313" key="3">
    <source>
        <dbReference type="Proteomes" id="UP000004994"/>
    </source>
</evidence>
<feature type="domain" description="TIR" evidence="1">
    <location>
        <begin position="9"/>
        <end position="134"/>
    </location>
</feature>
<dbReference type="Gramene" id="Solyc00g294230.2.1">
    <property type="protein sequence ID" value="Solyc00g294230.2.1"/>
    <property type="gene ID" value="Solyc00g294230.2"/>
</dbReference>
<keyword evidence="3" id="KW-1185">Reference proteome</keyword>
<organism evidence="2">
    <name type="scientific">Solanum lycopersicum</name>
    <name type="common">Tomato</name>
    <name type="synonym">Lycopersicon esculentum</name>
    <dbReference type="NCBI Taxonomy" id="4081"/>
    <lineage>
        <taxon>Eukaryota</taxon>
        <taxon>Viridiplantae</taxon>
        <taxon>Streptophyta</taxon>
        <taxon>Embryophyta</taxon>
        <taxon>Tracheophyta</taxon>
        <taxon>Spermatophyta</taxon>
        <taxon>Magnoliopsida</taxon>
        <taxon>eudicotyledons</taxon>
        <taxon>Gunneridae</taxon>
        <taxon>Pentapetalae</taxon>
        <taxon>asterids</taxon>
        <taxon>lamiids</taxon>
        <taxon>Solanales</taxon>
        <taxon>Solanaceae</taxon>
        <taxon>Solanoideae</taxon>
        <taxon>Solaneae</taxon>
        <taxon>Solanum</taxon>
        <taxon>Solanum subgen. Lycopersicon</taxon>
    </lineage>
</organism>
<evidence type="ECO:0000313" key="2">
    <source>
        <dbReference type="EnsemblPlants" id="Solyc00g294230.2.1"/>
    </source>
</evidence>
<dbReference type="GO" id="GO:0005524">
    <property type="term" value="F:ATP binding"/>
    <property type="evidence" value="ECO:0007669"/>
    <property type="project" value="UniProtKB-KW"/>
</dbReference>
<sequence>MFHASSKVCKYDIFLSFRGEDTRRTFVSHLYNALEQRGIHAFKDDERLEAGQSLSMPSKFPFRGFIFPTRGAFAEAGNISGYHLLNFKDEAECVKKLVDDIFPKSLQIISPFPESLVGMRSQVEEVIELLSMESNDARSIGISGMGGIGKSELARVLYERYRHLFEADCFLGDVGELHHKNGLAWLAQVVIRKLLGEK</sequence>
<dbReference type="PROSITE" id="PS50104">
    <property type="entry name" value="TIR"/>
    <property type="match status" value="1"/>
</dbReference>
<dbReference type="Gene3D" id="3.40.50.10140">
    <property type="entry name" value="Toll/interleukin-1 receptor homology (TIR) domain"/>
    <property type="match status" value="1"/>
</dbReference>
<dbReference type="PANTHER" id="PTHR11017">
    <property type="entry name" value="LEUCINE-RICH REPEAT-CONTAINING PROTEIN"/>
    <property type="match status" value="1"/>
</dbReference>
<dbReference type="Pfam" id="PF01582">
    <property type="entry name" value="TIR"/>
    <property type="match status" value="1"/>
</dbReference>
<dbReference type="InterPro" id="IPR027417">
    <property type="entry name" value="P-loop_NTPase"/>
</dbReference>
<reference evidence="2" key="2">
    <citation type="submission" date="2019-04" db="UniProtKB">
        <authorList>
            <consortium name="EnsemblPlants"/>
        </authorList>
    </citation>
    <scope>IDENTIFICATION</scope>
    <source>
        <strain evidence="2">cv. Heinz 1706</strain>
    </source>
</reference>
<dbReference type="AlphaFoldDB" id="A0A494GAA1"/>
<dbReference type="InterPro" id="IPR035897">
    <property type="entry name" value="Toll_tir_struct_dom_sf"/>
</dbReference>
<protein>
    <recommendedName>
        <fullName evidence="1">TIR domain-containing protein</fullName>
    </recommendedName>
</protein>
<dbReference type="PaxDb" id="4081-Solyc00g294230.1.1"/>
<dbReference type="InterPro" id="IPR000157">
    <property type="entry name" value="TIR_dom"/>
</dbReference>
<dbReference type="Proteomes" id="UP000004994">
    <property type="component" value="Unassembled WGS sequence"/>
</dbReference>
<dbReference type="Gene3D" id="3.40.50.300">
    <property type="entry name" value="P-loop containing nucleotide triphosphate hydrolases"/>
    <property type="match status" value="1"/>
</dbReference>
<proteinExistence type="predicted"/>
<dbReference type="GO" id="GO:0006952">
    <property type="term" value="P:defense response"/>
    <property type="evidence" value="ECO:0007669"/>
    <property type="project" value="InterPro"/>
</dbReference>
<dbReference type="SUPFAM" id="SSF52200">
    <property type="entry name" value="Toll/Interleukin receptor TIR domain"/>
    <property type="match status" value="1"/>
</dbReference>
<dbReference type="InterPro" id="IPR044974">
    <property type="entry name" value="Disease_R_plants"/>
</dbReference>
<dbReference type="InParanoid" id="A0A494GAA1"/>
<dbReference type="OMA" id="PFRGFIF"/>
<dbReference type="PANTHER" id="PTHR11017:SF392">
    <property type="entry name" value="ADP-RIBOSYL CYCLASE_CYCLIC ADP-RIBOSE HYDROLASE"/>
    <property type="match status" value="1"/>
</dbReference>
<dbReference type="GO" id="GO:0007165">
    <property type="term" value="P:signal transduction"/>
    <property type="evidence" value="ECO:0000318"/>
    <property type="project" value="GO_Central"/>
</dbReference>
<dbReference type="EnsemblPlants" id="Solyc00g294230.2.1">
    <property type="protein sequence ID" value="Solyc00g294230.2.1"/>
    <property type="gene ID" value="Solyc00g294230.2"/>
</dbReference>
<dbReference type="GO" id="GO:0005634">
    <property type="term" value="C:nucleus"/>
    <property type="evidence" value="ECO:0000318"/>
    <property type="project" value="GO_Central"/>
</dbReference>
<name>A0A494GAA1_SOLLC</name>
<dbReference type="SUPFAM" id="SSF52540">
    <property type="entry name" value="P-loop containing nucleoside triphosphate hydrolases"/>
    <property type="match status" value="1"/>
</dbReference>
<evidence type="ECO:0000259" key="1">
    <source>
        <dbReference type="PROSITE" id="PS50104"/>
    </source>
</evidence>